<dbReference type="InterPro" id="IPR039426">
    <property type="entry name" value="TonB-dep_rcpt-like"/>
</dbReference>
<feature type="signal peptide" evidence="13">
    <location>
        <begin position="1"/>
        <end position="20"/>
    </location>
</feature>
<evidence type="ECO:0000259" key="14">
    <source>
        <dbReference type="SMART" id="SM00965"/>
    </source>
</evidence>
<evidence type="ECO:0000256" key="13">
    <source>
        <dbReference type="SAM" id="SignalP"/>
    </source>
</evidence>
<dbReference type="GO" id="GO:0006826">
    <property type="term" value="P:iron ion transport"/>
    <property type="evidence" value="ECO:0007669"/>
    <property type="project" value="UniProtKB-KW"/>
</dbReference>
<dbReference type="Pfam" id="PF07660">
    <property type="entry name" value="STN"/>
    <property type="match status" value="1"/>
</dbReference>
<dbReference type="Gene3D" id="2.40.170.20">
    <property type="entry name" value="TonB-dependent receptor, beta-barrel domain"/>
    <property type="match status" value="1"/>
</dbReference>
<comment type="similarity">
    <text evidence="10 11">Belongs to the TonB-dependent receptor family.</text>
</comment>
<dbReference type="InterPro" id="IPR012910">
    <property type="entry name" value="Plug_dom"/>
</dbReference>
<feature type="region of interest" description="Disordered" evidence="12">
    <location>
        <begin position="178"/>
        <end position="202"/>
    </location>
</feature>
<keyword evidence="7 11" id="KW-0798">TonB box</keyword>
<dbReference type="AlphaFoldDB" id="A0AAU7QML2"/>
<evidence type="ECO:0000256" key="3">
    <source>
        <dbReference type="ARBA" id="ARBA00022452"/>
    </source>
</evidence>
<dbReference type="Pfam" id="PF00593">
    <property type="entry name" value="TonB_dep_Rec_b-barrel"/>
    <property type="match status" value="1"/>
</dbReference>
<dbReference type="InterPro" id="IPR011662">
    <property type="entry name" value="Secretin/TonB_short_N"/>
</dbReference>
<evidence type="ECO:0000256" key="4">
    <source>
        <dbReference type="ARBA" id="ARBA00022496"/>
    </source>
</evidence>
<dbReference type="Gene3D" id="3.55.50.30">
    <property type="match status" value="1"/>
</dbReference>
<keyword evidence="9 10" id="KW-0998">Cell outer membrane</keyword>
<dbReference type="GO" id="GO:0009279">
    <property type="term" value="C:cell outer membrane"/>
    <property type="evidence" value="ECO:0007669"/>
    <property type="project" value="UniProtKB-SubCell"/>
</dbReference>
<evidence type="ECO:0000256" key="5">
    <source>
        <dbReference type="ARBA" id="ARBA00022692"/>
    </source>
</evidence>
<dbReference type="PROSITE" id="PS52016">
    <property type="entry name" value="TONB_DEPENDENT_REC_3"/>
    <property type="match status" value="1"/>
</dbReference>
<evidence type="ECO:0000256" key="9">
    <source>
        <dbReference type="ARBA" id="ARBA00023237"/>
    </source>
</evidence>
<evidence type="ECO:0000256" key="1">
    <source>
        <dbReference type="ARBA" id="ARBA00004571"/>
    </source>
</evidence>
<keyword evidence="2 10" id="KW-0813">Transport</keyword>
<dbReference type="InterPro" id="IPR000531">
    <property type="entry name" value="Beta-barrel_TonB"/>
</dbReference>
<comment type="subcellular location">
    <subcellularLocation>
        <location evidence="1 10">Cell outer membrane</location>
        <topology evidence="1 10">Multi-pass membrane protein</topology>
    </subcellularLocation>
</comment>
<dbReference type="InterPro" id="IPR036942">
    <property type="entry name" value="Beta-barrel_TonB_sf"/>
</dbReference>
<organism evidence="15">
    <name type="scientific">Rhodanobacter sp. IGA1.0</name>
    <dbReference type="NCBI Taxonomy" id="3158582"/>
    <lineage>
        <taxon>Bacteria</taxon>
        <taxon>Pseudomonadati</taxon>
        <taxon>Pseudomonadota</taxon>
        <taxon>Gammaproteobacteria</taxon>
        <taxon>Lysobacterales</taxon>
        <taxon>Rhodanobacteraceae</taxon>
        <taxon>Rhodanobacter</taxon>
    </lineage>
</organism>
<protein>
    <submittedName>
        <fullName evidence="15">TonB-dependent receptor</fullName>
    </submittedName>
</protein>
<accession>A0AAU7QML2</accession>
<dbReference type="SUPFAM" id="SSF56935">
    <property type="entry name" value="Porins"/>
    <property type="match status" value="1"/>
</dbReference>
<proteinExistence type="inferred from homology"/>
<feature type="region of interest" description="Disordered" evidence="12">
    <location>
        <begin position="107"/>
        <end position="128"/>
    </location>
</feature>
<evidence type="ECO:0000256" key="2">
    <source>
        <dbReference type="ARBA" id="ARBA00022448"/>
    </source>
</evidence>
<dbReference type="Pfam" id="PF07715">
    <property type="entry name" value="Plug"/>
    <property type="match status" value="1"/>
</dbReference>
<dbReference type="InterPro" id="IPR037066">
    <property type="entry name" value="Plug_dom_sf"/>
</dbReference>
<keyword evidence="15" id="KW-0675">Receptor</keyword>
<sequence length="1026" mass="112377">MVRSLRGMLFVMACSVSAFASAQGNAVRQIDIPAGELVTALDSLARQSGAQFIYQADQLKGLRTGGVHGTLSADQALGRLLAGTGFTVHRDDSGAVVIVKGASQSVRPASSATPAGSRGGASADPQEATRLDEIQVTGSRIPRAQVEGPAPVTVITANDIKASGFASVPDVMRAITQNSGETQSQQSSSGADFSPGAEEVDLRGLGPNHTLVLVNGRRIADFPMPFKGRSNFTDVSNIPIGMIDRIEVLTGSASAVYGSDAISGVVNFILKDHADGTTIDLRYGDTTRGGGASTKLNFSTGFSHDDFNLVFGAELIDQKPLWAYDRKIQDSTADAPTERSQVPRRTFLNGDWNDDYIDPGQATCDALGYLNGGTTVYANRPRYGNFCGSAESIGYGTILSQRRGINTYTSANLKINDNLSWFGDMQLGWSKVELFRDVEQWNYQAPDGNEDGYFYNAHSGGIENWYRQFTPEEMGGLGRGMIENTQKTFSLTTGLKGTFGQAWDYEASVSHSQYKALISWPQTVASKANDLYLGPQLGVDADSGLPIFDADPSRLYTPLSRAEYDSITARTNYHPESRSDTLAFTLTNTELFSLPAGPAGFAGVVEYGNQSYDLKPDPLATQYYYYSWKDSDGHGSRNRWAAASELRMPLLDSLNWSVAGRYDQYRFSGHKTGKLTWSTGLEWRPLDTLLVRGSYGTAFRAPDLHYVYAGIGNDETSGNDYYRCRTEEPGVDITDCDYSDEGLIRTRQGNRDLDSETSTSWTGGFVWSPTPNLDFSIDYFNIRMQNQVQDLSTDRILQLEASCRIGSDVNGNAVDANSPSCIDAISRVNRYPADSAVDPGGLYGIFVNPINVANERTSGVDVSSHYKLETAIGTFRFSGNYTWTRNHLFQQYPGDPTLDELAVNSGFDIPREKTSASVSWERKAWSATLFGSRLGRLPNSDSYDQIVDTDAGEAAWVHATYRYNATLQYKFSDHAQLSLAVDNLFDKLPPRDPSYTAYPYYDVSWFDAAGRSYFLQFTWKLRGSAL</sequence>
<reference evidence="15" key="1">
    <citation type="submission" date="2024-06" db="EMBL/GenBank/DDBJ databases">
        <authorList>
            <person name="Sun Y."/>
        </authorList>
    </citation>
    <scope>NUCLEOTIDE SEQUENCE</scope>
    <source>
        <strain evidence="15">IGA1.0</strain>
    </source>
</reference>
<evidence type="ECO:0000256" key="7">
    <source>
        <dbReference type="ARBA" id="ARBA00023077"/>
    </source>
</evidence>
<dbReference type="PANTHER" id="PTHR47234">
    <property type="match status" value="1"/>
</dbReference>
<dbReference type="SMART" id="SM00965">
    <property type="entry name" value="STN"/>
    <property type="match status" value="1"/>
</dbReference>
<evidence type="ECO:0000256" key="11">
    <source>
        <dbReference type="RuleBase" id="RU003357"/>
    </source>
</evidence>
<keyword evidence="8 10" id="KW-0472">Membrane</keyword>
<dbReference type="Gene3D" id="2.170.130.10">
    <property type="entry name" value="TonB-dependent receptor, plug domain"/>
    <property type="match status" value="1"/>
</dbReference>
<evidence type="ECO:0000256" key="6">
    <source>
        <dbReference type="ARBA" id="ARBA00023004"/>
    </source>
</evidence>
<keyword evidence="4" id="KW-0406">Ion transport</keyword>
<feature type="domain" description="Secretin/TonB short N-terminal" evidence="14">
    <location>
        <begin position="50"/>
        <end position="101"/>
    </location>
</feature>
<evidence type="ECO:0000256" key="8">
    <source>
        <dbReference type="ARBA" id="ARBA00023136"/>
    </source>
</evidence>
<evidence type="ECO:0000256" key="10">
    <source>
        <dbReference type="PROSITE-ProRule" id="PRU01360"/>
    </source>
</evidence>
<name>A0AAU7QML2_9GAMM</name>
<keyword evidence="4" id="KW-0410">Iron transport</keyword>
<evidence type="ECO:0000313" key="15">
    <source>
        <dbReference type="EMBL" id="XBS90937.1"/>
    </source>
</evidence>
<keyword evidence="5 10" id="KW-0812">Transmembrane</keyword>
<dbReference type="PANTHER" id="PTHR47234:SF1">
    <property type="entry name" value="TONB-DEPENDENT RECEPTOR"/>
    <property type="match status" value="1"/>
</dbReference>
<keyword evidence="13" id="KW-0732">Signal</keyword>
<evidence type="ECO:0000256" key="12">
    <source>
        <dbReference type="SAM" id="MobiDB-lite"/>
    </source>
</evidence>
<keyword evidence="3 10" id="KW-1134">Transmembrane beta strand</keyword>
<gene>
    <name evidence="15" type="ORF">ABNK63_04645</name>
</gene>
<feature type="chain" id="PRO_5043952673" evidence="13">
    <location>
        <begin position="21"/>
        <end position="1026"/>
    </location>
</feature>
<dbReference type="RefSeq" id="WP_350016831.1">
    <property type="nucleotide sequence ID" value="NZ_CP157948.1"/>
</dbReference>
<keyword evidence="6" id="KW-0408">Iron</keyword>
<dbReference type="EMBL" id="CP157948">
    <property type="protein sequence ID" value="XBS90937.1"/>
    <property type="molecule type" value="Genomic_DNA"/>
</dbReference>